<evidence type="ECO:0000313" key="2">
    <source>
        <dbReference type="Proteomes" id="UP000000768"/>
    </source>
</evidence>
<dbReference type="EMBL" id="CM000762">
    <property type="protein sequence ID" value="KXG32629.1"/>
    <property type="molecule type" value="Genomic_DNA"/>
</dbReference>
<sequence length="67" mass="7281">MVVTARWVWIRLGSGDRSRSWSRTILGSLDVSVAALVQGKGGSHGEGNTQEGSDCFLFQTLWDITLA</sequence>
<reference evidence="1 2" key="1">
    <citation type="journal article" date="2009" name="Nature">
        <title>The Sorghum bicolor genome and the diversification of grasses.</title>
        <authorList>
            <person name="Paterson A.H."/>
            <person name="Bowers J.E."/>
            <person name="Bruggmann R."/>
            <person name="Dubchak I."/>
            <person name="Grimwood J."/>
            <person name="Gundlach H."/>
            <person name="Haberer G."/>
            <person name="Hellsten U."/>
            <person name="Mitros T."/>
            <person name="Poliakov A."/>
            <person name="Schmutz J."/>
            <person name="Spannagl M."/>
            <person name="Tang H."/>
            <person name="Wang X."/>
            <person name="Wicker T."/>
            <person name="Bharti A.K."/>
            <person name="Chapman J."/>
            <person name="Feltus F.A."/>
            <person name="Gowik U."/>
            <person name="Grigoriev I.V."/>
            <person name="Lyons E."/>
            <person name="Maher C.A."/>
            <person name="Martis M."/>
            <person name="Narechania A."/>
            <person name="Otillar R.P."/>
            <person name="Penning B.W."/>
            <person name="Salamov A.A."/>
            <person name="Wang Y."/>
            <person name="Zhang L."/>
            <person name="Carpita N.C."/>
            <person name="Freeling M."/>
            <person name="Gingle A.R."/>
            <person name="Hash C.T."/>
            <person name="Keller B."/>
            <person name="Klein P."/>
            <person name="Kresovich S."/>
            <person name="McCann M.C."/>
            <person name="Ming R."/>
            <person name="Peterson D.G."/>
            <person name="Mehboob-ur-Rahman"/>
            <person name="Ware D."/>
            <person name="Westhoff P."/>
            <person name="Mayer K.F."/>
            <person name="Messing J."/>
            <person name="Rokhsar D.S."/>
        </authorList>
    </citation>
    <scope>NUCLEOTIDE SEQUENCE [LARGE SCALE GENOMIC DNA]</scope>
    <source>
        <strain evidence="2">cv. BTx623</strain>
    </source>
</reference>
<proteinExistence type="predicted"/>
<keyword evidence="2" id="KW-1185">Reference proteome</keyword>
<accession>A0A1B6Q3X4</accession>
<gene>
    <name evidence="1" type="ORF">SORBI_3003G176400</name>
</gene>
<evidence type="ECO:0000313" key="1">
    <source>
        <dbReference type="EMBL" id="KXG32629.1"/>
    </source>
</evidence>
<organism evidence="1 2">
    <name type="scientific">Sorghum bicolor</name>
    <name type="common">Sorghum</name>
    <name type="synonym">Sorghum vulgare</name>
    <dbReference type="NCBI Taxonomy" id="4558"/>
    <lineage>
        <taxon>Eukaryota</taxon>
        <taxon>Viridiplantae</taxon>
        <taxon>Streptophyta</taxon>
        <taxon>Embryophyta</taxon>
        <taxon>Tracheophyta</taxon>
        <taxon>Spermatophyta</taxon>
        <taxon>Magnoliopsida</taxon>
        <taxon>Liliopsida</taxon>
        <taxon>Poales</taxon>
        <taxon>Poaceae</taxon>
        <taxon>PACMAD clade</taxon>
        <taxon>Panicoideae</taxon>
        <taxon>Andropogonodae</taxon>
        <taxon>Andropogoneae</taxon>
        <taxon>Sorghinae</taxon>
        <taxon>Sorghum</taxon>
    </lineage>
</organism>
<dbReference type="Gramene" id="KXG32629">
    <property type="protein sequence ID" value="KXG32629"/>
    <property type="gene ID" value="SORBI_3003G176400"/>
</dbReference>
<dbReference type="InParanoid" id="A0A1B6Q3X4"/>
<dbReference type="AlphaFoldDB" id="A0A1B6Q3X4"/>
<name>A0A1B6Q3X4_SORBI</name>
<protein>
    <submittedName>
        <fullName evidence="1">Uncharacterized protein</fullName>
    </submittedName>
</protein>
<reference evidence="1" key="2">
    <citation type="submission" date="2017-02" db="EMBL/GenBank/DDBJ databases">
        <title>WGS assembly of Sorghum bicolor.</title>
        <authorList>
            <person name="Paterson A."/>
            <person name="Mullet J."/>
            <person name="Bowers J."/>
            <person name="Bruggmann R."/>
            <person name="Dubchak I."/>
            <person name="Grimwood J."/>
            <person name="Gundlach H."/>
            <person name="Haberer G."/>
            <person name="Hellsten U."/>
            <person name="Mitros T."/>
            <person name="Poliakov A."/>
            <person name="Schmutz J."/>
            <person name="Spannagl M."/>
            <person name="Tang H."/>
            <person name="Wang X."/>
            <person name="Wicker T."/>
            <person name="Bharti A."/>
            <person name="Chapman J."/>
            <person name="Feltus F."/>
            <person name="Gowik U."/>
            <person name="Grigoriev I."/>
            <person name="Lyons E."/>
            <person name="Maher C."/>
            <person name="Martis M."/>
            <person name="Narechania A."/>
            <person name="Otillar R."/>
            <person name="Penning B."/>
            <person name="Salamov A."/>
            <person name="Wang Y."/>
            <person name="Zhang L."/>
            <person name="Carpita N."/>
            <person name="Freeling M."/>
            <person name="Gingle A."/>
            <person name="Hash C."/>
            <person name="Keller B."/>
            <person name="Klein P."/>
            <person name="Kresovich S."/>
            <person name="Mccann M."/>
            <person name="Ming R."/>
            <person name="Peterson D."/>
            <person name="Rahman M."/>
            <person name="Ware D."/>
            <person name="Westhoff P."/>
            <person name="Mayer K."/>
            <person name="Messing J."/>
            <person name="Sims D."/>
            <person name="Jenkins J."/>
            <person name="Shu S."/>
            <person name="Rokhsar D."/>
        </authorList>
    </citation>
    <scope>NUCLEOTIDE SEQUENCE</scope>
</reference>
<dbReference type="EMBL" id="CM000762">
    <property type="protein sequence ID" value="KXG32630.1"/>
    <property type="molecule type" value="Genomic_DNA"/>
</dbReference>
<dbReference type="Proteomes" id="UP000000768">
    <property type="component" value="Chromosome 3"/>
</dbReference>
<dbReference type="ExpressionAtlas" id="A0A1B6Q3X4">
    <property type="expression patterns" value="baseline and differential"/>
</dbReference>
<reference evidence="2" key="3">
    <citation type="journal article" date="2018" name="Plant J.">
        <title>The Sorghum bicolor reference genome: improved assembly, gene annotations, a transcriptome atlas, and signatures of genome organization.</title>
        <authorList>
            <person name="McCormick R.F."/>
            <person name="Truong S.K."/>
            <person name="Sreedasyam A."/>
            <person name="Jenkins J."/>
            <person name="Shu S."/>
            <person name="Sims D."/>
            <person name="Kennedy M."/>
            <person name="Amirebrahimi M."/>
            <person name="Weers B.D."/>
            <person name="McKinley B."/>
            <person name="Mattison A."/>
            <person name="Morishige D.T."/>
            <person name="Grimwood J."/>
            <person name="Schmutz J."/>
            <person name="Mullet J.E."/>
        </authorList>
    </citation>
    <scope>NUCLEOTIDE SEQUENCE [LARGE SCALE GENOMIC DNA]</scope>
    <source>
        <strain evidence="2">cv. BTx623</strain>
    </source>
</reference>
<dbReference type="Gramene" id="KXG32630">
    <property type="protein sequence ID" value="KXG32630"/>
    <property type="gene ID" value="SORBI_3003G176400"/>
</dbReference>